<sequence length="237" mass="26366">MRKVYALSALLLAMFVLAGGCVESPDVNVESEKTLGINGVTVHYSGEVSTDQAKALINLINAELNPDEIDVYVKKDNGYTVGLTSTYKSSSEMEDSLKFYLIFLASKMSQDVFNSHKVLLQVLDDEKNVLYQVESRYRYVSLNDINVWYTEASEEEAQKVLNYLLDFAGSGPWDVILEKNGSTYHVRAMSSFKTAEEANSAKDTYMELVSGLEERLNGDVVVHVLDPDGKEVAVFEG</sequence>
<keyword evidence="2" id="KW-1185">Reference proteome</keyword>
<dbReference type="Proteomes" id="UP000197156">
    <property type="component" value="Chromosome"/>
</dbReference>
<accession>A0A218P2K5</accession>
<dbReference type="AlphaFoldDB" id="A0A218P2K5"/>
<evidence type="ECO:0000313" key="2">
    <source>
        <dbReference type="Proteomes" id="UP000197156"/>
    </source>
</evidence>
<protein>
    <submittedName>
        <fullName evidence="1">Uncharacterized protein</fullName>
    </submittedName>
</protein>
<gene>
    <name evidence="1" type="ORF">A3L02_06080</name>
</gene>
<dbReference type="GeneID" id="33324309"/>
<reference evidence="1 2" key="1">
    <citation type="submission" date="2016-03" db="EMBL/GenBank/DDBJ databases">
        <title>Complete genome sequence of Thermococcus celer.</title>
        <authorList>
            <person name="Oger P.M."/>
        </authorList>
    </citation>
    <scope>NUCLEOTIDE SEQUENCE [LARGE SCALE GENOMIC DNA]</scope>
    <source>
        <strain evidence="1 2">Vu 13</strain>
    </source>
</reference>
<evidence type="ECO:0000313" key="1">
    <source>
        <dbReference type="EMBL" id="ASI99159.1"/>
    </source>
</evidence>
<dbReference type="PROSITE" id="PS51257">
    <property type="entry name" value="PROKAR_LIPOPROTEIN"/>
    <property type="match status" value="1"/>
</dbReference>
<organism evidence="1 2">
    <name type="scientific">Thermococcus celer Vu 13 = JCM 8558</name>
    <dbReference type="NCBI Taxonomy" id="1293037"/>
    <lineage>
        <taxon>Archaea</taxon>
        <taxon>Methanobacteriati</taxon>
        <taxon>Methanobacteriota</taxon>
        <taxon>Thermococci</taxon>
        <taxon>Thermococcales</taxon>
        <taxon>Thermococcaceae</taxon>
        <taxon>Thermococcus</taxon>
    </lineage>
</organism>
<proteinExistence type="predicted"/>
<dbReference type="RefSeq" id="WP_088863104.1">
    <property type="nucleotide sequence ID" value="NZ_CP014854.1"/>
</dbReference>
<dbReference type="KEGG" id="tce:A3L02_06080"/>
<dbReference type="EMBL" id="CP014854">
    <property type="protein sequence ID" value="ASI99159.1"/>
    <property type="molecule type" value="Genomic_DNA"/>
</dbReference>
<name>A0A218P2K5_THECE</name>
<dbReference type="OrthoDB" id="99025at2157"/>